<feature type="region of interest" description="Disordered" evidence="1">
    <location>
        <begin position="1"/>
        <end position="168"/>
    </location>
</feature>
<feature type="compositionally biased region" description="Low complexity" evidence="1">
    <location>
        <begin position="201"/>
        <end position="221"/>
    </location>
</feature>
<evidence type="ECO:0000313" key="2">
    <source>
        <dbReference type="EMBL" id="CAA9281450.1"/>
    </source>
</evidence>
<proteinExistence type="predicted"/>
<feature type="compositionally biased region" description="Basic and acidic residues" evidence="1">
    <location>
        <begin position="54"/>
        <end position="78"/>
    </location>
</feature>
<feature type="non-terminal residue" evidence="2">
    <location>
        <position position="257"/>
    </location>
</feature>
<protein>
    <submittedName>
        <fullName evidence="2">Uncharacterized protein</fullName>
    </submittedName>
</protein>
<feature type="compositionally biased region" description="Gly residues" evidence="1">
    <location>
        <begin position="139"/>
        <end position="164"/>
    </location>
</feature>
<reference evidence="2" key="1">
    <citation type="submission" date="2020-02" db="EMBL/GenBank/DDBJ databases">
        <authorList>
            <person name="Meier V. D."/>
        </authorList>
    </citation>
    <scope>NUCLEOTIDE SEQUENCE</scope>
    <source>
        <strain evidence="2">AVDCRST_MAG41</strain>
    </source>
</reference>
<dbReference type="EMBL" id="CADCTP010000329">
    <property type="protein sequence ID" value="CAA9281450.1"/>
    <property type="molecule type" value="Genomic_DNA"/>
</dbReference>
<evidence type="ECO:0000256" key="1">
    <source>
        <dbReference type="SAM" id="MobiDB-lite"/>
    </source>
</evidence>
<feature type="region of interest" description="Disordered" evidence="1">
    <location>
        <begin position="185"/>
        <end position="257"/>
    </location>
</feature>
<gene>
    <name evidence="2" type="ORF">AVDCRST_MAG41-3650</name>
</gene>
<organism evidence="2">
    <name type="scientific">uncultured Mycobacteriales bacterium</name>
    <dbReference type="NCBI Taxonomy" id="581187"/>
    <lineage>
        <taxon>Bacteria</taxon>
        <taxon>Bacillati</taxon>
        <taxon>Actinomycetota</taxon>
        <taxon>Actinomycetes</taxon>
        <taxon>Mycobacteriales</taxon>
        <taxon>environmental samples</taxon>
    </lineage>
</organism>
<feature type="compositionally biased region" description="Basic residues" evidence="1">
    <location>
        <begin position="7"/>
        <end position="31"/>
    </location>
</feature>
<name>A0A6J4JLD0_9ACTN</name>
<sequence length="257" mass="27808">GHALSRAGRRPGGPRRLGPRHPRRHLRRRLRPGLLRPGCRRPEQRLRLHHRDHRPAGRPDRDGTAPAARRDPDPRRLLAAEPRGVLRRRRLPAHARRQRHALAVQRPRPPRADLGHPLQQPARPVDPATPRHQARRPPGRGGRGRGPARGAARGGPRGAAGGAGRRPAVGAVRHRLDPALPRLHLLPRPLHPAHGRGDLQTRSPGLGPRRPRPAVAATARAGAGGPLAGLGSVPATAAGRPGGDVRVRRPRGVLRPL</sequence>
<feature type="compositionally biased region" description="Basic residues" evidence="1">
    <location>
        <begin position="85"/>
        <end position="100"/>
    </location>
</feature>
<accession>A0A6J4JLD0</accession>
<feature type="compositionally biased region" description="Basic residues" evidence="1">
    <location>
        <begin position="248"/>
        <end position="257"/>
    </location>
</feature>
<dbReference type="AlphaFoldDB" id="A0A6J4JLD0"/>
<feature type="non-terminal residue" evidence="2">
    <location>
        <position position="1"/>
    </location>
</feature>